<reference evidence="1" key="1">
    <citation type="submission" date="2015-12" db="EMBL/GenBank/DDBJ databases">
        <title>Update maize B73 reference genome by single molecule sequencing technologies.</title>
        <authorList>
            <consortium name="Maize Genome Sequencing Project"/>
            <person name="Ware D."/>
        </authorList>
    </citation>
    <scope>NUCLEOTIDE SEQUENCE [LARGE SCALE GENOMIC DNA]</scope>
    <source>
        <tissue evidence="1">Seedling</tissue>
    </source>
</reference>
<dbReference type="InterPro" id="IPR008889">
    <property type="entry name" value="VQ"/>
</dbReference>
<dbReference type="PANTHER" id="PTHR33624">
    <property type="entry name" value="SIGMA FACTOR BINDING PROTEIN 1, CHLOROPLASTIC"/>
    <property type="match status" value="1"/>
</dbReference>
<dbReference type="Pfam" id="PF05678">
    <property type="entry name" value="VQ"/>
    <property type="match status" value="1"/>
</dbReference>
<dbReference type="FunCoup" id="A0A1D6JPZ3">
    <property type="interactions" value="19"/>
</dbReference>
<dbReference type="EMBL" id="CM007647">
    <property type="protein sequence ID" value="ONL94064.1"/>
    <property type="molecule type" value="Genomic_DNA"/>
</dbReference>
<evidence type="ECO:0000313" key="1">
    <source>
        <dbReference type="EMBL" id="ONL94064.1"/>
    </source>
</evidence>
<name>A0A1D6JPZ3_MAIZE</name>
<dbReference type="PaxDb" id="4577-GRMZM2G417835_P01"/>
<gene>
    <name evidence="1" type="ORF">ZEAMMB73_Zm00001d027824</name>
</gene>
<protein>
    <submittedName>
        <fullName evidence="1">Uncharacterized protein</fullName>
    </submittedName>
</protein>
<dbReference type="PANTHER" id="PTHR33624:SF18">
    <property type="entry name" value="VQ DOMAIN-CONTAINING PROTEIN"/>
    <property type="match status" value="1"/>
</dbReference>
<organism evidence="1">
    <name type="scientific">Zea mays</name>
    <name type="common">Maize</name>
    <dbReference type="NCBI Taxonomy" id="4577"/>
    <lineage>
        <taxon>Eukaryota</taxon>
        <taxon>Viridiplantae</taxon>
        <taxon>Streptophyta</taxon>
        <taxon>Embryophyta</taxon>
        <taxon>Tracheophyta</taxon>
        <taxon>Spermatophyta</taxon>
        <taxon>Magnoliopsida</taxon>
        <taxon>Liliopsida</taxon>
        <taxon>Poales</taxon>
        <taxon>Poaceae</taxon>
        <taxon>PACMAD clade</taxon>
        <taxon>Panicoideae</taxon>
        <taxon>Andropogonodae</taxon>
        <taxon>Andropogoneae</taxon>
        <taxon>Tripsacinae</taxon>
        <taxon>Zea</taxon>
    </lineage>
</organism>
<dbReference type="ExpressionAtlas" id="A0A1D6JPZ3">
    <property type="expression patterns" value="baseline and differential"/>
</dbReference>
<dbReference type="InParanoid" id="A0A1D6JPZ3"/>
<proteinExistence type="predicted"/>
<sequence>MDRELSPRGNAPGRGSGGASSSKHKNGGGGKKPIKVLYIANPMRVQTSAEGFRALVQELTGQHADPSKYSPGDLDSGAAAQGLSPRARVADVSSETIVASHSPGSKAAPHGGDYYDVEEDEDDVFRSPHMLLENNYTVFSPPTLLYDHHPHSKLFSMESIKLTKDNCMKKRQRHQIIANGEQEQQPLVHTKIIIL</sequence>
<dbReference type="OMA" id="LWLTGAW"/>
<dbReference type="AlphaFoldDB" id="A0A1D6JPZ3"/>
<dbReference type="eggNOG" id="ENOG502SFCE">
    <property type="taxonomic scope" value="Eukaryota"/>
</dbReference>
<dbReference type="InterPro" id="IPR039335">
    <property type="entry name" value="SIB1/2"/>
</dbReference>
<accession>A0A1D6JPZ3</accession>